<evidence type="ECO:0000313" key="3">
    <source>
        <dbReference type="WBParaSite" id="scaffold2394_cov235.g4774"/>
    </source>
</evidence>
<accession>A0A915LZ39</accession>
<proteinExistence type="predicted"/>
<name>A0A915LZ39_MELJA</name>
<evidence type="ECO:0000313" key="2">
    <source>
        <dbReference type="Proteomes" id="UP000887561"/>
    </source>
</evidence>
<dbReference type="AlphaFoldDB" id="A0A915LZ39"/>
<organism evidence="2 3">
    <name type="scientific">Meloidogyne javanica</name>
    <name type="common">Root-knot nematode worm</name>
    <dbReference type="NCBI Taxonomy" id="6303"/>
    <lineage>
        <taxon>Eukaryota</taxon>
        <taxon>Metazoa</taxon>
        <taxon>Ecdysozoa</taxon>
        <taxon>Nematoda</taxon>
        <taxon>Chromadorea</taxon>
        <taxon>Rhabditida</taxon>
        <taxon>Tylenchina</taxon>
        <taxon>Tylenchomorpha</taxon>
        <taxon>Tylenchoidea</taxon>
        <taxon>Meloidogynidae</taxon>
        <taxon>Meloidogyninae</taxon>
        <taxon>Meloidogyne</taxon>
        <taxon>Meloidogyne incognita group</taxon>
    </lineage>
</organism>
<reference evidence="3" key="1">
    <citation type="submission" date="2022-11" db="UniProtKB">
        <authorList>
            <consortium name="WormBaseParasite"/>
        </authorList>
    </citation>
    <scope>IDENTIFICATION</scope>
</reference>
<dbReference type="WBParaSite" id="scaffold2394_cov235.g4774">
    <property type="protein sequence ID" value="scaffold2394_cov235.g4774"/>
    <property type="gene ID" value="scaffold2394_cov235.g4774"/>
</dbReference>
<evidence type="ECO:0000256" key="1">
    <source>
        <dbReference type="SAM" id="MobiDB-lite"/>
    </source>
</evidence>
<sequence>MRKIRRRRECKLIRRSATQFHEKTRGAPTTNTPITHRKGVSTPSVSEMTPLKIYAPTLGEMKKTHAQTSV</sequence>
<feature type="region of interest" description="Disordered" evidence="1">
    <location>
        <begin position="17"/>
        <end position="48"/>
    </location>
</feature>
<protein>
    <submittedName>
        <fullName evidence="3">Uncharacterized protein</fullName>
    </submittedName>
</protein>
<dbReference type="Proteomes" id="UP000887561">
    <property type="component" value="Unplaced"/>
</dbReference>
<keyword evidence="2" id="KW-1185">Reference proteome</keyword>